<dbReference type="Gene3D" id="1.10.238.10">
    <property type="entry name" value="EF-hand"/>
    <property type="match status" value="1"/>
</dbReference>
<reference evidence="3 4" key="1">
    <citation type="submission" date="2020-08" db="EMBL/GenBank/DDBJ databases">
        <title>Genomic Encyclopedia of Type Strains, Phase IV (KMG-IV): sequencing the most valuable type-strain genomes for metagenomic binning, comparative biology and taxonomic classification.</title>
        <authorList>
            <person name="Goeker M."/>
        </authorList>
    </citation>
    <scope>NUCLEOTIDE SEQUENCE [LARGE SCALE GENOMIC DNA]</scope>
    <source>
        <strain evidence="3 4">DSM 12252</strain>
    </source>
</reference>
<dbReference type="InterPro" id="IPR002048">
    <property type="entry name" value="EF_hand_dom"/>
</dbReference>
<evidence type="ECO:0000313" key="3">
    <source>
        <dbReference type="EMBL" id="MBB5035283.1"/>
    </source>
</evidence>
<dbReference type="RefSeq" id="WP_184343909.1">
    <property type="nucleotide sequence ID" value="NZ_JACHIG010000015.1"/>
</dbReference>
<dbReference type="Pfam" id="PF07583">
    <property type="entry name" value="PSCyt2"/>
    <property type="match status" value="1"/>
</dbReference>
<dbReference type="SUPFAM" id="SSF47473">
    <property type="entry name" value="EF-hand"/>
    <property type="match status" value="1"/>
</dbReference>
<keyword evidence="1" id="KW-0732">Signal</keyword>
<dbReference type="GO" id="GO:0005509">
    <property type="term" value="F:calcium ion binding"/>
    <property type="evidence" value="ECO:0007669"/>
    <property type="project" value="InterPro"/>
</dbReference>
<comment type="caution">
    <text evidence="3">The sequence shown here is derived from an EMBL/GenBank/DDBJ whole genome shotgun (WGS) entry which is preliminary data.</text>
</comment>
<dbReference type="InterPro" id="IPR018247">
    <property type="entry name" value="EF_Hand_1_Ca_BS"/>
</dbReference>
<feature type="domain" description="EF-hand" evidence="2">
    <location>
        <begin position="59"/>
        <end position="94"/>
    </location>
</feature>
<dbReference type="InterPro" id="IPR011429">
    <property type="entry name" value="Cyt_c_Planctomycete-type"/>
</dbReference>
<dbReference type="InterPro" id="IPR011992">
    <property type="entry name" value="EF-hand-dom_pair"/>
</dbReference>
<gene>
    <name evidence="3" type="ORF">HNQ65_004893</name>
</gene>
<protein>
    <recommendedName>
        <fullName evidence="2">EF-hand domain-containing protein</fullName>
    </recommendedName>
</protein>
<dbReference type="PROSITE" id="PS00018">
    <property type="entry name" value="EF_HAND_1"/>
    <property type="match status" value="1"/>
</dbReference>
<dbReference type="Pfam" id="PF13499">
    <property type="entry name" value="EF-hand_7"/>
    <property type="match status" value="1"/>
</dbReference>
<evidence type="ECO:0000256" key="1">
    <source>
        <dbReference type="SAM" id="SignalP"/>
    </source>
</evidence>
<evidence type="ECO:0000313" key="4">
    <source>
        <dbReference type="Proteomes" id="UP000590740"/>
    </source>
</evidence>
<dbReference type="PANTHER" id="PTHR35889:SF3">
    <property type="entry name" value="F-BOX DOMAIN-CONTAINING PROTEIN"/>
    <property type="match status" value="1"/>
</dbReference>
<feature type="signal peptide" evidence="1">
    <location>
        <begin position="1"/>
        <end position="18"/>
    </location>
</feature>
<keyword evidence="4" id="KW-1185">Reference proteome</keyword>
<dbReference type="InterPro" id="IPR011444">
    <property type="entry name" value="DUF1549"/>
</dbReference>
<dbReference type="PANTHER" id="PTHR35889">
    <property type="entry name" value="CYCLOINULO-OLIGOSACCHARIDE FRUCTANOTRANSFERASE-RELATED"/>
    <property type="match status" value="1"/>
</dbReference>
<feature type="chain" id="PRO_5031256670" description="EF-hand domain-containing protein" evidence="1">
    <location>
        <begin position="19"/>
        <end position="938"/>
    </location>
</feature>
<sequence length="938" mass="103026">MKTHPFLLLIAFLSSVSAQDAALKQKLEQGFTAFDQDRDAALNAAEFKALGEYSPKLKGKPQVVDYLFHTLDANQDGRLSHDEYMNIAAISGSTKPSPEKPAVAETPGSADQIAFFEKKIRPVLAEKCYKCHAENSEKIKGGLVLDTREGIRRGGDSGPAIVPGDLAKSLLIESLRYTNKDLQMPPEKSGGRLADSVIADFEQWVRMGAPDPREGKAAVVKSEWDTEKARSHWAFQPVKQPAVPSVKDTAWPKTDVDRFILAGLESRGLKPVGDAAPAGLLRRVCFDLTGLPPTPEQVDFFSAHPDAKSFERIVDALLKSPRFGERWGRHWLDVARYAESSGKDVNCLYPHAWRYRDYVIEAFNSDKPFDDFVREQIAGDLLQAKDSRDRALKQIATGFLAIGTRSLNERSPKQLALDTADEQIDAVSQAVLGLTVACARCHDHKFDPISQRDYYALAGIFLSTEMLYGTAPNFQNIHATPLIELPTDCGLPRMPLVLTPERRAELERELTKTERYGAVQFYATAAKALFSGKGFNVNNDPQKLVMFVGINAKIGECKTELASYDSEGRQKRLAMGVRDYPTTPGAGPPTKPKSVEETFRMIAGRPAQYCSIDDSPLFARGDVDKPGAKVPRGFVSVLSAAAPAIPPRESGRRELAEWLVSSANPLTARVFANRVWHWLFGRGIVSTVDNFGTTGQPPASQPLLDHLALRLQVGGWSMKSLIKEIVMSRAYQLSSAHEARSFEVDPENSLVWHMSPRRLDAECIRDAMLAVSGGLKTEAPVGSAVAQCGDAAIGGFSIKSLRSPLSEEPFLTAGGDMRSVYLPVPRNAVPDALTVFDFAEPSAVNGSRDVTTVPSQALFLLNNDFVGAQARRLADRLRPLPEDQRTAMAFKLAFARMPTAAETRAVQRFFADFPRLENDVLTSFCRALLGSAEFRSID</sequence>
<dbReference type="Pfam" id="PF07587">
    <property type="entry name" value="PSD1"/>
    <property type="match status" value="1"/>
</dbReference>
<dbReference type="AlphaFoldDB" id="A0A7W8DMG2"/>
<accession>A0A7W8DMG2</accession>
<dbReference type="PROSITE" id="PS50222">
    <property type="entry name" value="EF_HAND_2"/>
    <property type="match status" value="1"/>
</dbReference>
<dbReference type="Proteomes" id="UP000590740">
    <property type="component" value="Unassembled WGS sequence"/>
</dbReference>
<dbReference type="InterPro" id="IPR022655">
    <property type="entry name" value="DUF1553"/>
</dbReference>
<evidence type="ECO:0000259" key="2">
    <source>
        <dbReference type="PROSITE" id="PS50222"/>
    </source>
</evidence>
<dbReference type="EMBL" id="JACHIG010000015">
    <property type="protein sequence ID" value="MBB5035283.1"/>
    <property type="molecule type" value="Genomic_DNA"/>
</dbReference>
<dbReference type="Pfam" id="PF07635">
    <property type="entry name" value="PSCyt1"/>
    <property type="match status" value="1"/>
</dbReference>
<name>A0A7W8DMG2_9BACT</name>
<organism evidence="3 4">
    <name type="scientific">Prosthecobacter vanneervenii</name>
    <dbReference type="NCBI Taxonomy" id="48466"/>
    <lineage>
        <taxon>Bacteria</taxon>
        <taxon>Pseudomonadati</taxon>
        <taxon>Verrucomicrobiota</taxon>
        <taxon>Verrucomicrobiia</taxon>
        <taxon>Verrucomicrobiales</taxon>
        <taxon>Verrucomicrobiaceae</taxon>
        <taxon>Prosthecobacter</taxon>
    </lineage>
</organism>
<proteinExistence type="predicted"/>